<gene>
    <name evidence="1" type="ORF">D9615_006293</name>
</gene>
<sequence>MATFDTQAGTAPSRETSGKFRADDADVIFVSSDNVLFYIHRKNLETQAAGFPSAEFDTRGEIVPLTEDASTLELLFQFVYPRRHPDLEATPFDALVSLAEAAEKYEVFSAMNICKIRLRNFLPDHAAEVANFASRHGYRDLLGWAAPFLLDIPLDEIVKMLSLDTVVPWSAGAVQHTRRGPNYPMVPTA</sequence>
<name>A0A8H5M449_9AGAR</name>
<dbReference type="InterPro" id="IPR011333">
    <property type="entry name" value="SKP1/BTB/POZ_sf"/>
</dbReference>
<organism evidence="1 2">
    <name type="scientific">Tricholomella constricta</name>
    <dbReference type="NCBI Taxonomy" id="117010"/>
    <lineage>
        <taxon>Eukaryota</taxon>
        <taxon>Fungi</taxon>
        <taxon>Dikarya</taxon>
        <taxon>Basidiomycota</taxon>
        <taxon>Agaricomycotina</taxon>
        <taxon>Agaricomycetes</taxon>
        <taxon>Agaricomycetidae</taxon>
        <taxon>Agaricales</taxon>
        <taxon>Tricholomatineae</taxon>
        <taxon>Lyophyllaceae</taxon>
        <taxon>Tricholomella</taxon>
    </lineage>
</organism>
<reference evidence="1 2" key="1">
    <citation type="journal article" date="2020" name="ISME J.">
        <title>Uncovering the hidden diversity of litter-decomposition mechanisms in mushroom-forming fungi.</title>
        <authorList>
            <person name="Floudas D."/>
            <person name="Bentzer J."/>
            <person name="Ahren D."/>
            <person name="Johansson T."/>
            <person name="Persson P."/>
            <person name="Tunlid A."/>
        </authorList>
    </citation>
    <scope>NUCLEOTIDE SEQUENCE [LARGE SCALE GENOMIC DNA]</scope>
    <source>
        <strain evidence="1 2">CBS 661.87</strain>
    </source>
</reference>
<dbReference type="AlphaFoldDB" id="A0A8H5M449"/>
<dbReference type="Gene3D" id="3.30.710.10">
    <property type="entry name" value="Potassium Channel Kv1.1, Chain A"/>
    <property type="match status" value="1"/>
</dbReference>
<evidence type="ECO:0008006" key="3">
    <source>
        <dbReference type="Google" id="ProtNLM"/>
    </source>
</evidence>
<comment type="caution">
    <text evidence="1">The sequence shown here is derived from an EMBL/GenBank/DDBJ whole genome shotgun (WGS) entry which is preliminary data.</text>
</comment>
<evidence type="ECO:0000313" key="2">
    <source>
        <dbReference type="Proteomes" id="UP000565441"/>
    </source>
</evidence>
<accession>A0A8H5M449</accession>
<evidence type="ECO:0000313" key="1">
    <source>
        <dbReference type="EMBL" id="KAF5380019.1"/>
    </source>
</evidence>
<proteinExistence type="predicted"/>
<protein>
    <recommendedName>
        <fullName evidence="3">BTB domain-containing protein</fullName>
    </recommendedName>
</protein>
<keyword evidence="2" id="KW-1185">Reference proteome</keyword>
<dbReference type="Proteomes" id="UP000565441">
    <property type="component" value="Unassembled WGS sequence"/>
</dbReference>
<dbReference type="EMBL" id="JAACJP010000014">
    <property type="protein sequence ID" value="KAF5380019.1"/>
    <property type="molecule type" value="Genomic_DNA"/>
</dbReference>
<dbReference type="SUPFAM" id="SSF54695">
    <property type="entry name" value="POZ domain"/>
    <property type="match status" value="1"/>
</dbReference>
<dbReference type="OrthoDB" id="3184970at2759"/>